<protein>
    <submittedName>
        <fullName evidence="2">Uncharacterized protein</fullName>
    </submittedName>
</protein>
<proteinExistence type="predicted"/>
<dbReference type="Proteomes" id="UP000887581">
    <property type="component" value="Unplaced"/>
</dbReference>
<evidence type="ECO:0000313" key="2">
    <source>
        <dbReference type="WBParaSite" id="sdigi.contig127.g4895.t1"/>
    </source>
</evidence>
<reference evidence="2" key="1">
    <citation type="submission" date="2022-11" db="UniProtKB">
        <authorList>
            <consortium name="WormBaseParasite"/>
        </authorList>
    </citation>
    <scope>IDENTIFICATION</scope>
</reference>
<sequence>MRGASEGKARRVECGMATVCDFRIKTGSTMSTHWFDALYRSRRRRSHLSTKDAPLLRICFTPSASPGLMSHIDDTLFVSSP</sequence>
<keyword evidence="1" id="KW-1185">Reference proteome</keyword>
<evidence type="ECO:0000313" key="1">
    <source>
        <dbReference type="Proteomes" id="UP000887581"/>
    </source>
</evidence>
<name>A0A915PLE7_9BILA</name>
<organism evidence="1 2">
    <name type="scientific">Setaria digitata</name>
    <dbReference type="NCBI Taxonomy" id="48799"/>
    <lineage>
        <taxon>Eukaryota</taxon>
        <taxon>Metazoa</taxon>
        <taxon>Ecdysozoa</taxon>
        <taxon>Nematoda</taxon>
        <taxon>Chromadorea</taxon>
        <taxon>Rhabditida</taxon>
        <taxon>Spirurina</taxon>
        <taxon>Spiruromorpha</taxon>
        <taxon>Filarioidea</taxon>
        <taxon>Setariidae</taxon>
        <taxon>Setaria</taxon>
    </lineage>
</organism>
<accession>A0A915PLE7</accession>
<dbReference type="AlphaFoldDB" id="A0A915PLE7"/>
<dbReference type="WBParaSite" id="sdigi.contig127.g4895.t1">
    <property type="protein sequence ID" value="sdigi.contig127.g4895.t1"/>
    <property type="gene ID" value="sdigi.contig127.g4895"/>
</dbReference>